<name>A0ABV5CWS8_9ACTN</name>
<evidence type="ECO:0000256" key="4">
    <source>
        <dbReference type="ARBA" id="ARBA00022679"/>
    </source>
</evidence>
<reference evidence="10 11" key="1">
    <citation type="submission" date="2024-04" db="EMBL/GenBank/DDBJ databases">
        <title>Polymorphospora sp. isolated from Baiyangdian Lake in Xiong'an New Area.</title>
        <authorList>
            <person name="Zhang X."/>
            <person name="Liu J."/>
        </authorList>
    </citation>
    <scope>NUCLEOTIDE SEQUENCE [LARGE SCALE GENOMIC DNA]</scope>
    <source>
        <strain evidence="10 11">2-325</strain>
    </source>
</reference>
<dbReference type="PANTHER" id="PTHR43586">
    <property type="entry name" value="CYSTEINE DESULFURASE"/>
    <property type="match status" value="1"/>
</dbReference>
<comment type="caution">
    <text evidence="10">The sequence shown here is derived from an EMBL/GenBank/DDBJ whole genome shotgun (WGS) entry which is preliminary data.</text>
</comment>
<dbReference type="GO" id="GO:0031071">
    <property type="term" value="F:cysteine desulfurase activity"/>
    <property type="evidence" value="ECO:0007669"/>
    <property type="project" value="UniProtKB-EC"/>
</dbReference>
<keyword evidence="11" id="KW-1185">Reference proteome</keyword>
<dbReference type="RefSeq" id="WP_375735884.1">
    <property type="nucleotide sequence ID" value="NZ_JBCGDC010000093.1"/>
</dbReference>
<dbReference type="Gene3D" id="3.90.1150.10">
    <property type="entry name" value="Aspartate Aminotransferase, domain 1"/>
    <property type="match status" value="1"/>
</dbReference>
<dbReference type="Proteomes" id="UP001582793">
    <property type="component" value="Unassembled WGS sequence"/>
</dbReference>
<dbReference type="InterPro" id="IPR015422">
    <property type="entry name" value="PyrdxlP-dep_Trfase_small"/>
</dbReference>
<sequence length="434" mass="46752">MTVIAIPPGMPQYDDVPRFDVEKIRADFPILDRQVNGHKLVYLDSGATSQRPRQVLDAIREHNERHNGNVSRSVHTVGTEATEAYEGARAKVATFIGAASPDEVVFTKNATESINLVAYAFSNASVDPAADPRFRLGPGDEVVISEMEHHSNIVPWQLLCQRTGATLRWFRVTEAGRLDLTQLEELVNERTRLVSYALVSNVLGTVNPTSAITARAREVGALVMLDASQAVPHLPVDVADLGVDFLAFTGHKMCGPTGIGALWGRAELLDAMPPFLGGGSMIETVTLERSTFAAAPAKFEAGTPPIAEAVGLGAAVDYLSAVGMRAVQWHEKELTAYALDALSTVPGLRIFGPKVPVGRGGTLSFGFDGVHPHDVGQVLDAHGIEVRVGHHCARPLCVRYGVPAMTRASFYLYTTTDEVDALVRGLDQVRKVFG</sequence>
<evidence type="ECO:0000256" key="3">
    <source>
        <dbReference type="ARBA" id="ARBA00012239"/>
    </source>
</evidence>
<dbReference type="PIRSF" id="PIRSF005572">
    <property type="entry name" value="NifS"/>
    <property type="match status" value="1"/>
</dbReference>
<protein>
    <recommendedName>
        <fullName evidence="3 8">Cysteine desulfurase</fullName>
        <ecNumber evidence="3 8">2.8.1.7</ecNumber>
    </recommendedName>
</protein>
<comment type="function">
    <text evidence="8">Catalyzes the removal of elemental sulfur and selenium atoms from L-cysteine, L-cystine, L-selenocysteine, and L-selenocystine to produce L-alanine.</text>
</comment>
<dbReference type="PROSITE" id="PS00595">
    <property type="entry name" value="AA_TRANSFER_CLASS_5"/>
    <property type="match status" value="1"/>
</dbReference>
<dbReference type="CDD" id="cd06453">
    <property type="entry name" value="SufS_like"/>
    <property type="match status" value="1"/>
</dbReference>
<dbReference type="Pfam" id="PF00266">
    <property type="entry name" value="Aminotran_5"/>
    <property type="match status" value="1"/>
</dbReference>
<evidence type="ECO:0000256" key="1">
    <source>
        <dbReference type="ARBA" id="ARBA00001933"/>
    </source>
</evidence>
<dbReference type="InterPro" id="IPR015424">
    <property type="entry name" value="PyrdxlP-dep_Trfase"/>
</dbReference>
<gene>
    <name evidence="10" type="ORF">AAFH96_25625</name>
</gene>
<keyword evidence="5 8" id="KW-0663">Pyridoxal phosphate</keyword>
<organism evidence="10 11">
    <name type="scientific">Polymorphospora lycopeni</name>
    <dbReference type="NCBI Taxonomy" id="3140240"/>
    <lineage>
        <taxon>Bacteria</taxon>
        <taxon>Bacillati</taxon>
        <taxon>Actinomycetota</taxon>
        <taxon>Actinomycetes</taxon>
        <taxon>Micromonosporales</taxon>
        <taxon>Micromonosporaceae</taxon>
        <taxon>Polymorphospora</taxon>
    </lineage>
</organism>
<evidence type="ECO:0000256" key="5">
    <source>
        <dbReference type="ARBA" id="ARBA00022898"/>
    </source>
</evidence>
<dbReference type="SUPFAM" id="SSF53383">
    <property type="entry name" value="PLP-dependent transferases"/>
    <property type="match status" value="1"/>
</dbReference>
<dbReference type="Gene3D" id="3.40.640.10">
    <property type="entry name" value="Type I PLP-dependent aspartate aminotransferase-like (Major domain)"/>
    <property type="match status" value="1"/>
</dbReference>
<dbReference type="PANTHER" id="PTHR43586:SF8">
    <property type="entry name" value="CYSTEINE DESULFURASE 1, CHLOROPLASTIC"/>
    <property type="match status" value="1"/>
</dbReference>
<evidence type="ECO:0000256" key="6">
    <source>
        <dbReference type="ARBA" id="ARBA00050776"/>
    </source>
</evidence>
<comment type="similarity">
    <text evidence="2 8">Belongs to the class-V pyridoxal-phosphate-dependent aminotransferase family. Csd subfamily.</text>
</comment>
<dbReference type="InterPro" id="IPR015421">
    <property type="entry name" value="PyrdxlP-dep_Trfase_major"/>
</dbReference>
<dbReference type="InterPro" id="IPR000192">
    <property type="entry name" value="Aminotrans_V_dom"/>
</dbReference>
<evidence type="ECO:0000256" key="8">
    <source>
        <dbReference type="RuleBase" id="RU004506"/>
    </source>
</evidence>
<accession>A0ABV5CWS8</accession>
<evidence type="ECO:0000256" key="7">
    <source>
        <dbReference type="RuleBase" id="RU004504"/>
    </source>
</evidence>
<feature type="domain" description="Aminotransferase class V" evidence="9">
    <location>
        <begin position="41"/>
        <end position="422"/>
    </location>
</feature>
<evidence type="ECO:0000256" key="2">
    <source>
        <dbReference type="ARBA" id="ARBA00010447"/>
    </source>
</evidence>
<dbReference type="NCBIfam" id="TIGR01979">
    <property type="entry name" value="sufS"/>
    <property type="match status" value="1"/>
</dbReference>
<dbReference type="InterPro" id="IPR010970">
    <property type="entry name" value="Cys_dSase_SufS"/>
</dbReference>
<dbReference type="EMBL" id="JBCGDC010000093">
    <property type="protein sequence ID" value="MFB6396459.1"/>
    <property type="molecule type" value="Genomic_DNA"/>
</dbReference>
<evidence type="ECO:0000313" key="11">
    <source>
        <dbReference type="Proteomes" id="UP001582793"/>
    </source>
</evidence>
<keyword evidence="4 8" id="KW-0808">Transferase</keyword>
<comment type="cofactor">
    <cofactor evidence="1 7">
        <name>pyridoxal 5'-phosphate</name>
        <dbReference type="ChEBI" id="CHEBI:597326"/>
    </cofactor>
</comment>
<proteinExistence type="inferred from homology"/>
<dbReference type="InterPro" id="IPR020578">
    <property type="entry name" value="Aminotrans_V_PyrdxlP_BS"/>
</dbReference>
<evidence type="ECO:0000259" key="9">
    <source>
        <dbReference type="Pfam" id="PF00266"/>
    </source>
</evidence>
<dbReference type="EC" id="2.8.1.7" evidence="3 8"/>
<dbReference type="InterPro" id="IPR016454">
    <property type="entry name" value="Cysteine_dSase"/>
</dbReference>
<evidence type="ECO:0000313" key="10">
    <source>
        <dbReference type="EMBL" id="MFB6396459.1"/>
    </source>
</evidence>
<comment type="catalytic activity">
    <reaction evidence="6 8">
        <text>(sulfur carrier)-H + L-cysteine = (sulfur carrier)-SH + L-alanine</text>
        <dbReference type="Rhea" id="RHEA:43892"/>
        <dbReference type="Rhea" id="RHEA-COMP:14737"/>
        <dbReference type="Rhea" id="RHEA-COMP:14739"/>
        <dbReference type="ChEBI" id="CHEBI:29917"/>
        <dbReference type="ChEBI" id="CHEBI:35235"/>
        <dbReference type="ChEBI" id="CHEBI:57972"/>
        <dbReference type="ChEBI" id="CHEBI:64428"/>
        <dbReference type="EC" id="2.8.1.7"/>
    </reaction>
</comment>